<evidence type="ECO:0000313" key="2">
    <source>
        <dbReference type="EMBL" id="KAK5110552.1"/>
    </source>
</evidence>
<evidence type="ECO:0000256" key="1">
    <source>
        <dbReference type="SAM" id="MobiDB-lite"/>
    </source>
</evidence>
<protein>
    <submittedName>
        <fullName evidence="2">Uncharacterized protein</fullName>
    </submittedName>
</protein>
<name>A0AAN7YF37_9PEZI</name>
<dbReference type="AlphaFoldDB" id="A0AAN7YF37"/>
<comment type="caution">
    <text evidence="2">The sequence shown here is derived from an EMBL/GenBank/DDBJ whole genome shotgun (WGS) entry which is preliminary data.</text>
</comment>
<organism evidence="2 3">
    <name type="scientific">Meristemomyces frigidus</name>
    <dbReference type="NCBI Taxonomy" id="1508187"/>
    <lineage>
        <taxon>Eukaryota</taxon>
        <taxon>Fungi</taxon>
        <taxon>Dikarya</taxon>
        <taxon>Ascomycota</taxon>
        <taxon>Pezizomycotina</taxon>
        <taxon>Dothideomycetes</taxon>
        <taxon>Dothideomycetidae</taxon>
        <taxon>Mycosphaerellales</taxon>
        <taxon>Teratosphaeriaceae</taxon>
        <taxon>Meristemomyces</taxon>
    </lineage>
</organism>
<feature type="region of interest" description="Disordered" evidence="1">
    <location>
        <begin position="1"/>
        <end position="58"/>
    </location>
</feature>
<dbReference type="EMBL" id="JAVRRL010000048">
    <property type="protein sequence ID" value="KAK5110552.1"/>
    <property type="molecule type" value="Genomic_DNA"/>
</dbReference>
<proteinExistence type="predicted"/>
<accession>A0AAN7YF37</accession>
<gene>
    <name evidence="2" type="ORF">LTR62_005744</name>
</gene>
<reference evidence="2" key="1">
    <citation type="submission" date="2023-08" db="EMBL/GenBank/DDBJ databases">
        <title>Black Yeasts Isolated from many extreme environments.</title>
        <authorList>
            <person name="Coleine C."/>
            <person name="Stajich J.E."/>
            <person name="Selbmann L."/>
        </authorList>
    </citation>
    <scope>NUCLEOTIDE SEQUENCE</scope>
    <source>
        <strain evidence="2">CCFEE 5401</strain>
    </source>
</reference>
<sequence>MRHLRLGSAPPVATNARKTDRSDRKETEHETKHEEHPPARPGKRPLADTPKPDGLDPKHEYEVLHRKASLEVDRLVKQRDQAYGYAEGLYRGLHQAEREGAHYKQQLLSGITNEKDYRMHLDELSQGLHDSQLALQAERATAEQYRKEVTLSHAQISDDEIVSKADAIFYGVQDFAVSATRSTKQGLDIRQAPPYVKKWLGEHAEMSAHIPKQRLKFVIMCLVAGIVFDCWDNPEYCFDSSSQPVLVAARGLAMTLGSQSADLSTWIELTLAGSDSSSRAWLHTTRHPPIKTDPEIMHRSDQTLVDGTMARLCDALRTVLPSAMDSSAAKELQKICASALELFRKLQTTKPRFVSWWPSIINGGERARFDEKCMRSVMEEERDLNGEPFLVSVFPAILKYGDEYGDKEDEETVVRKATVLMQAGVPL</sequence>
<evidence type="ECO:0000313" key="3">
    <source>
        <dbReference type="Proteomes" id="UP001310890"/>
    </source>
</evidence>
<feature type="compositionally biased region" description="Basic and acidic residues" evidence="1">
    <location>
        <begin position="17"/>
        <end position="38"/>
    </location>
</feature>
<dbReference type="Proteomes" id="UP001310890">
    <property type="component" value="Unassembled WGS sequence"/>
</dbReference>